<dbReference type="OrthoDB" id="5979581at2759"/>
<dbReference type="InterPro" id="IPR011009">
    <property type="entry name" value="Kinase-like_dom_sf"/>
</dbReference>
<feature type="domain" description="Protein kinase" evidence="1">
    <location>
        <begin position="10"/>
        <end position="59"/>
    </location>
</feature>
<evidence type="ECO:0000313" key="2">
    <source>
        <dbReference type="EMBL" id="KAF2764113.1"/>
    </source>
</evidence>
<feature type="non-terminal residue" evidence="2">
    <location>
        <position position="1"/>
    </location>
</feature>
<dbReference type="EMBL" id="ML995939">
    <property type="protein sequence ID" value="KAF2764113.1"/>
    <property type="molecule type" value="Genomic_DNA"/>
</dbReference>
<dbReference type="AlphaFoldDB" id="A0A6G1KTW8"/>
<dbReference type="Gene3D" id="1.10.510.10">
    <property type="entry name" value="Transferase(Phosphotransferase) domain 1"/>
    <property type="match status" value="1"/>
</dbReference>
<reference evidence="2" key="1">
    <citation type="journal article" date="2020" name="Stud. Mycol.">
        <title>101 Dothideomycetes genomes: a test case for predicting lifestyles and emergence of pathogens.</title>
        <authorList>
            <person name="Haridas S."/>
            <person name="Albert R."/>
            <person name="Binder M."/>
            <person name="Bloem J."/>
            <person name="Labutti K."/>
            <person name="Salamov A."/>
            <person name="Andreopoulos B."/>
            <person name="Baker S."/>
            <person name="Barry K."/>
            <person name="Bills G."/>
            <person name="Bluhm B."/>
            <person name="Cannon C."/>
            <person name="Castanera R."/>
            <person name="Culley D."/>
            <person name="Daum C."/>
            <person name="Ezra D."/>
            <person name="Gonzalez J."/>
            <person name="Henrissat B."/>
            <person name="Kuo A."/>
            <person name="Liang C."/>
            <person name="Lipzen A."/>
            <person name="Lutzoni F."/>
            <person name="Magnuson J."/>
            <person name="Mondo S."/>
            <person name="Nolan M."/>
            <person name="Ohm R."/>
            <person name="Pangilinan J."/>
            <person name="Park H.-J."/>
            <person name="Ramirez L."/>
            <person name="Alfaro M."/>
            <person name="Sun H."/>
            <person name="Tritt A."/>
            <person name="Yoshinaga Y."/>
            <person name="Zwiers L.-H."/>
            <person name="Turgeon B."/>
            <person name="Goodwin S."/>
            <person name="Spatafora J."/>
            <person name="Crous P."/>
            <person name="Grigoriev I."/>
        </authorList>
    </citation>
    <scope>NUCLEOTIDE SEQUENCE</scope>
    <source>
        <strain evidence="2">CBS 116005</strain>
    </source>
</reference>
<feature type="non-terminal residue" evidence="2">
    <location>
        <position position="89"/>
    </location>
</feature>
<accession>A0A6G1KTW8</accession>
<gene>
    <name evidence="2" type="ORF">EJ03DRAFT_254887</name>
</gene>
<evidence type="ECO:0000259" key="1">
    <source>
        <dbReference type="Pfam" id="PF00069"/>
    </source>
</evidence>
<dbReference type="GO" id="GO:0005524">
    <property type="term" value="F:ATP binding"/>
    <property type="evidence" value="ECO:0007669"/>
    <property type="project" value="InterPro"/>
</dbReference>
<name>A0A6G1KTW8_9PEZI</name>
<dbReference type="SUPFAM" id="SSF56112">
    <property type="entry name" value="Protein kinase-like (PK-like)"/>
    <property type="match status" value="1"/>
</dbReference>
<dbReference type="Pfam" id="PF00069">
    <property type="entry name" value="Pkinase"/>
    <property type="match status" value="1"/>
</dbReference>
<dbReference type="GO" id="GO:0004672">
    <property type="term" value="F:protein kinase activity"/>
    <property type="evidence" value="ECO:0007669"/>
    <property type="project" value="InterPro"/>
</dbReference>
<dbReference type="Proteomes" id="UP000799436">
    <property type="component" value="Unassembled WGS sequence"/>
</dbReference>
<protein>
    <recommendedName>
        <fullName evidence="1">Protein kinase domain-containing protein</fullName>
    </recommendedName>
</protein>
<dbReference type="InterPro" id="IPR000719">
    <property type="entry name" value="Prot_kinase_dom"/>
</dbReference>
<proteinExistence type="predicted"/>
<sequence length="89" mass="10111">AAFPFNEPPKRPCIAVALRAPEVVLQSSFDHQIDIWSSACYLFELFTRRPLFSIPNDDRPLPMTDDNALLEMKDDDHLLQMISTLGPLP</sequence>
<organism evidence="2 3">
    <name type="scientific">Teratosphaeria nubilosa</name>
    <dbReference type="NCBI Taxonomy" id="161662"/>
    <lineage>
        <taxon>Eukaryota</taxon>
        <taxon>Fungi</taxon>
        <taxon>Dikarya</taxon>
        <taxon>Ascomycota</taxon>
        <taxon>Pezizomycotina</taxon>
        <taxon>Dothideomycetes</taxon>
        <taxon>Dothideomycetidae</taxon>
        <taxon>Mycosphaerellales</taxon>
        <taxon>Teratosphaeriaceae</taxon>
        <taxon>Teratosphaeria</taxon>
    </lineage>
</organism>
<evidence type="ECO:0000313" key="3">
    <source>
        <dbReference type="Proteomes" id="UP000799436"/>
    </source>
</evidence>
<keyword evidence="3" id="KW-1185">Reference proteome</keyword>